<dbReference type="GO" id="GO:0003676">
    <property type="term" value="F:nucleic acid binding"/>
    <property type="evidence" value="ECO:0007669"/>
    <property type="project" value="InterPro"/>
</dbReference>
<reference evidence="3" key="1">
    <citation type="submission" date="2017-04" db="EMBL/GenBank/DDBJ databases">
        <title>Comparative genomics and description of representatives of a novel lineage of planctomycetes thriving in anoxic sediments.</title>
        <authorList>
            <person name="Spring S."/>
            <person name="Bunk B."/>
            <person name="Sproer C."/>
        </authorList>
    </citation>
    <scope>NUCLEOTIDE SEQUENCE [LARGE SCALE GENOMIC DNA]</scope>
    <source>
        <strain evidence="3">ST-PulAB-D4</strain>
    </source>
</reference>
<gene>
    <name evidence="2" type="ORF">STSP1_00645</name>
</gene>
<dbReference type="EMBL" id="CP021023">
    <property type="protein sequence ID" value="ARN56269.1"/>
    <property type="molecule type" value="Genomic_DNA"/>
</dbReference>
<name>A0A1W6LKH1_9BACT</name>
<evidence type="ECO:0000259" key="1">
    <source>
        <dbReference type="PROSITE" id="PS50994"/>
    </source>
</evidence>
<dbReference type="GO" id="GO:0015074">
    <property type="term" value="P:DNA integration"/>
    <property type="evidence" value="ECO:0007669"/>
    <property type="project" value="InterPro"/>
</dbReference>
<dbReference type="InterPro" id="IPR001584">
    <property type="entry name" value="Integrase_cat-core"/>
</dbReference>
<dbReference type="AlphaFoldDB" id="A0A1W6LKH1"/>
<dbReference type="Gene3D" id="3.30.420.10">
    <property type="entry name" value="Ribonuclease H-like superfamily/Ribonuclease H"/>
    <property type="match status" value="1"/>
</dbReference>
<dbReference type="NCBIfam" id="NF033516">
    <property type="entry name" value="transpos_IS3"/>
    <property type="match status" value="1"/>
</dbReference>
<dbReference type="PROSITE" id="PS50994">
    <property type="entry name" value="INTEGRASE"/>
    <property type="match status" value="1"/>
</dbReference>
<dbReference type="Proteomes" id="UP000193334">
    <property type="component" value="Chromosome"/>
</dbReference>
<dbReference type="KEGG" id="pbp:STSP1_00645"/>
<evidence type="ECO:0000313" key="3">
    <source>
        <dbReference type="Proteomes" id="UP000193334"/>
    </source>
</evidence>
<accession>A0A1W6LKH1</accession>
<dbReference type="SUPFAM" id="SSF53098">
    <property type="entry name" value="Ribonuclease H-like"/>
    <property type="match status" value="1"/>
</dbReference>
<dbReference type="PANTHER" id="PTHR46889">
    <property type="entry name" value="TRANSPOSASE INSF FOR INSERTION SEQUENCE IS3B-RELATED"/>
    <property type="match status" value="1"/>
</dbReference>
<dbReference type="InterPro" id="IPR012337">
    <property type="entry name" value="RNaseH-like_sf"/>
</dbReference>
<dbReference type="PANTHER" id="PTHR46889:SF5">
    <property type="entry name" value="INTEGRASE PROTEIN"/>
    <property type="match status" value="1"/>
</dbReference>
<proteinExistence type="predicted"/>
<sequence>MDLVNQERSLQPQLGCRKLLSLISEDLSEAGVSIGRDRFFDLMGKFNKLIKPKRRSASTTNSRHRFRVYSNKLKDMNLQGPNEAIVSDITYIRTDQGFVYLALVMDAFSRKVIGYDCSDSLEAEGCLRALNRALKQIPTSAKAVHHSDRGCQYCCNAYIDMLQEAGIGISMTEDKHCYENAKAERLNGIMKHEYGLCNTFAKKEHAYEAVKQAVLLYNTRRPHAALGYRIPEAVHLAA</sequence>
<organism evidence="2 3">
    <name type="scientific">Sedimentisphaera salicampi</name>
    <dbReference type="NCBI Taxonomy" id="1941349"/>
    <lineage>
        <taxon>Bacteria</taxon>
        <taxon>Pseudomonadati</taxon>
        <taxon>Planctomycetota</taxon>
        <taxon>Phycisphaerae</taxon>
        <taxon>Sedimentisphaerales</taxon>
        <taxon>Sedimentisphaeraceae</taxon>
        <taxon>Sedimentisphaera</taxon>
    </lineage>
</organism>
<dbReference type="InterPro" id="IPR050900">
    <property type="entry name" value="Transposase_IS3/IS150/IS904"/>
</dbReference>
<dbReference type="InterPro" id="IPR036397">
    <property type="entry name" value="RNaseH_sf"/>
</dbReference>
<evidence type="ECO:0000313" key="2">
    <source>
        <dbReference type="EMBL" id="ARN56269.1"/>
    </source>
</evidence>
<dbReference type="Pfam" id="PF00665">
    <property type="entry name" value="rve"/>
    <property type="match status" value="1"/>
</dbReference>
<feature type="domain" description="Integrase catalytic" evidence="1">
    <location>
        <begin position="77"/>
        <end position="238"/>
    </location>
</feature>
<dbReference type="STRING" id="1941349.STSP1_00645"/>
<protein>
    <submittedName>
        <fullName evidence="2">Putative transposase OrfB</fullName>
    </submittedName>
</protein>
<keyword evidence="3" id="KW-1185">Reference proteome</keyword>
<dbReference type="InterPro" id="IPR048020">
    <property type="entry name" value="Transpos_IS3"/>
</dbReference>